<accession>A0A9E7ZYQ1</accession>
<protein>
    <submittedName>
        <fullName evidence="1">Uncharacterized protein</fullName>
    </submittedName>
</protein>
<dbReference type="AlphaFoldDB" id="A0A9E7ZYQ1"/>
<proteinExistence type="predicted"/>
<sequence length="96" mass="10275">MEDADDVALHGAEFGKGGFRIVMKRVAGLAESLAELDHSATGAGQRCRKAADLGDVLGRDRSWASRRRWREHDPAMARECAGYLLANPPGSGKPGV</sequence>
<reference evidence="1" key="1">
    <citation type="submission" date="2022-08" db="EMBL/GenBank/DDBJ databases">
        <title>Complete Genome Sequences of 2 Bosea sp. soil isolates.</title>
        <authorList>
            <person name="Alvarez Arevalo M."/>
            <person name="Sterndorff E.B."/>
            <person name="Faurdal D."/>
            <person name="Joergensen T.S."/>
            <person name="Weber T."/>
        </authorList>
    </citation>
    <scope>NUCLEOTIDE SEQUENCE</scope>
    <source>
        <strain evidence="1">NBC_00436</strain>
    </source>
</reference>
<dbReference type="EMBL" id="CP102774">
    <property type="protein sequence ID" value="UZF88822.1"/>
    <property type="molecule type" value="Genomic_DNA"/>
</dbReference>
<name>A0A9E7ZYQ1_9HYPH</name>
<organism evidence="1">
    <name type="scientific">Bosea sp. NBC_00436</name>
    <dbReference type="NCBI Taxonomy" id="2969620"/>
    <lineage>
        <taxon>Bacteria</taxon>
        <taxon>Pseudomonadati</taxon>
        <taxon>Pseudomonadota</taxon>
        <taxon>Alphaproteobacteria</taxon>
        <taxon>Hyphomicrobiales</taxon>
        <taxon>Boseaceae</taxon>
        <taxon>Bosea</taxon>
    </lineage>
</organism>
<gene>
    <name evidence="1" type="ORF">NWE54_08555</name>
</gene>
<evidence type="ECO:0000313" key="1">
    <source>
        <dbReference type="EMBL" id="UZF88822.1"/>
    </source>
</evidence>